<dbReference type="InterPro" id="IPR029056">
    <property type="entry name" value="Ribokinase-like"/>
</dbReference>
<name>A0AAI9SXT1_9ASCO</name>
<feature type="domain" description="Pyridoxamine kinase/Phosphomethylpyrimidine kinase" evidence="2">
    <location>
        <begin position="191"/>
        <end position="310"/>
    </location>
</feature>
<dbReference type="SUPFAM" id="SSF53613">
    <property type="entry name" value="Ribokinase-like"/>
    <property type="match status" value="1"/>
</dbReference>
<evidence type="ECO:0000259" key="1">
    <source>
        <dbReference type="Pfam" id="PF03070"/>
    </source>
</evidence>
<protein>
    <submittedName>
        <fullName evidence="3">THI20</fullName>
    </submittedName>
</protein>
<dbReference type="InterPro" id="IPR016084">
    <property type="entry name" value="Haem_Oase-like_multi-hlx"/>
</dbReference>
<dbReference type="InterPro" id="IPR004305">
    <property type="entry name" value="Thiaminase-2/PQQC"/>
</dbReference>
<dbReference type="CDD" id="cd01169">
    <property type="entry name" value="HMPP_kinase"/>
    <property type="match status" value="1"/>
</dbReference>
<feature type="domain" description="Pyridoxamine kinase/Phosphomethylpyrimidine kinase" evidence="2">
    <location>
        <begin position="28"/>
        <end position="168"/>
    </location>
</feature>
<feature type="domain" description="Thiaminase-2/PQQC" evidence="1">
    <location>
        <begin position="347"/>
        <end position="558"/>
    </location>
</feature>
<dbReference type="SUPFAM" id="SSF48613">
    <property type="entry name" value="Heme oxygenase-like"/>
    <property type="match status" value="1"/>
</dbReference>
<reference evidence="3" key="1">
    <citation type="journal article" date="2022" name="DNA Res.">
        <title>Genome analysis of five recently described species of the CUG-Ser clade uncovers Candida theae as a new hybrid lineage with pathogenic potential in the Candida parapsilosis species complex.</title>
        <authorList>
            <person name="Mixao V."/>
            <person name="Del Olmo V."/>
            <person name="Hegedusova E."/>
            <person name="Saus E."/>
            <person name="Pryszcz L."/>
            <person name="Cillingova A."/>
            <person name="Nosek J."/>
            <person name="Gabaldon T."/>
        </authorList>
    </citation>
    <scope>NUCLEOTIDE SEQUENCE</scope>
    <source>
        <strain evidence="3">CBS 10844</strain>
    </source>
</reference>
<dbReference type="GO" id="GO:0008972">
    <property type="term" value="F:phosphomethylpyrimidine kinase activity"/>
    <property type="evidence" value="ECO:0007669"/>
    <property type="project" value="InterPro"/>
</dbReference>
<dbReference type="Gene3D" id="1.20.910.10">
    <property type="entry name" value="Heme oxygenase-like"/>
    <property type="match status" value="1"/>
</dbReference>
<dbReference type="RefSeq" id="XP_049180451.1">
    <property type="nucleotide sequence ID" value="XM_049323707.1"/>
</dbReference>
<dbReference type="Pfam" id="PF03070">
    <property type="entry name" value="TENA_THI-4"/>
    <property type="match status" value="1"/>
</dbReference>
<dbReference type="AlphaFoldDB" id="A0AAI9SXT1"/>
<sequence length="560" mass="62439">MRSQSYKLKDTEAEYTKLPVVLTVAGSDSSGGAGIEADLKTFSAFGVYGMTCITALTAQNTTGVKTFDRTSQKLVSEILKADIDDMFGYEGAPLKVIKTGMLTREAIEELANLNLELKMIVDPVMISTSGSELLGIEGVKLCMDKLVERAYLLTPNFLEAKTLYKIKVEGGGGGGGGGEEEEEEEEEGEVHVANSDEFKKFVLKLQKLLGCKNLLVKGGHIPFEDEEDNAKGKKVVDILYESEEDVLTTFESRYIESENTHGTGCTLASAIAANVAKDKSLVESVAIAIDYVHRGMRNMSKLGFGNGPLNHTVHPKSNIDDVVKTSEGVEMVHFHNGYTVFDYLKSHPNVKDNWQRYVQHPFVKAVAQKELAFDKFFHYLKQDYHYLIIYAQMHGLLASKATTYQQAHAQATIIGEIVTEIEKHKEKLKAYNVDYDIDEVKPGQACVKYCKYLLNMGQKEDFLGIKIALAPCLHGYAEAGAYGQALRRENPRDSKHSHVFQNWLNDYTSDWYLNSDKEGKAQLDELTAGGISKERMESLVKIFNDVVLLEINFWDEVLQV</sequence>
<dbReference type="GO" id="GO:0005829">
    <property type="term" value="C:cytosol"/>
    <property type="evidence" value="ECO:0007669"/>
    <property type="project" value="TreeGrafter"/>
</dbReference>
<dbReference type="EMBL" id="JAHUZD010000088">
    <property type="protein sequence ID" value="KAI3404706.2"/>
    <property type="molecule type" value="Genomic_DNA"/>
</dbReference>
<dbReference type="Pfam" id="PF08543">
    <property type="entry name" value="Phos_pyr_kin"/>
    <property type="match status" value="2"/>
</dbReference>
<dbReference type="PANTHER" id="PTHR20858">
    <property type="entry name" value="PHOSPHOMETHYLPYRIMIDINE KINASE"/>
    <property type="match status" value="1"/>
</dbReference>
<evidence type="ECO:0000313" key="3">
    <source>
        <dbReference type="EMBL" id="KAI3404706.2"/>
    </source>
</evidence>
<organism evidence="3 4">
    <name type="scientific">Candida oxycetoniae</name>
    <dbReference type="NCBI Taxonomy" id="497107"/>
    <lineage>
        <taxon>Eukaryota</taxon>
        <taxon>Fungi</taxon>
        <taxon>Dikarya</taxon>
        <taxon>Ascomycota</taxon>
        <taxon>Saccharomycotina</taxon>
        <taxon>Pichiomycetes</taxon>
        <taxon>Debaryomycetaceae</taxon>
        <taxon>Candida/Lodderomyces clade</taxon>
        <taxon>Candida</taxon>
    </lineage>
</organism>
<dbReference type="PANTHER" id="PTHR20858:SF17">
    <property type="entry name" value="HYDROXYMETHYLPYRIMIDINE_PHOSPHOMETHYLPYRIMIDINE KINASE THI20-RELATED"/>
    <property type="match status" value="1"/>
</dbReference>
<dbReference type="GO" id="GO:0008902">
    <property type="term" value="F:hydroxymethylpyrimidine kinase activity"/>
    <property type="evidence" value="ECO:0007669"/>
    <property type="project" value="TreeGrafter"/>
</dbReference>
<dbReference type="Gene3D" id="3.40.1190.20">
    <property type="match status" value="1"/>
</dbReference>
<proteinExistence type="predicted"/>
<accession>A0AAI9SXT1</accession>
<dbReference type="GeneID" id="73380091"/>
<dbReference type="Proteomes" id="UP001202479">
    <property type="component" value="Unassembled WGS sequence"/>
</dbReference>
<keyword evidence="4" id="KW-1185">Reference proteome</keyword>
<gene>
    <name evidence="3" type="ORF">KGF56_002474</name>
</gene>
<evidence type="ECO:0000259" key="2">
    <source>
        <dbReference type="Pfam" id="PF08543"/>
    </source>
</evidence>
<dbReference type="CDD" id="cd19367">
    <property type="entry name" value="TenA_C_ScTHI20-like"/>
    <property type="match status" value="1"/>
</dbReference>
<comment type="caution">
    <text evidence="3">The sequence shown here is derived from an EMBL/GenBank/DDBJ whole genome shotgun (WGS) entry which is preliminary data.</text>
</comment>
<dbReference type="GO" id="GO:0009228">
    <property type="term" value="P:thiamine biosynthetic process"/>
    <property type="evidence" value="ECO:0007669"/>
    <property type="project" value="InterPro"/>
</dbReference>
<evidence type="ECO:0000313" key="4">
    <source>
        <dbReference type="Proteomes" id="UP001202479"/>
    </source>
</evidence>
<dbReference type="InterPro" id="IPR013749">
    <property type="entry name" value="PM/HMP-P_kinase-1"/>
</dbReference>
<dbReference type="InterPro" id="IPR004399">
    <property type="entry name" value="HMP/HMP-P_kinase_dom"/>
</dbReference>